<dbReference type="InterPro" id="IPR043534">
    <property type="entry name" value="EBDG/EBM"/>
</dbReference>
<dbReference type="Pfam" id="PF00703">
    <property type="entry name" value="Glyco_hydro_2"/>
    <property type="match status" value="1"/>
</dbReference>
<dbReference type="InterPro" id="IPR008979">
    <property type="entry name" value="Galactose-bd-like_sf"/>
</dbReference>
<dbReference type="SUPFAM" id="SSF49303">
    <property type="entry name" value="beta-Galactosidase/glucuronidase domain"/>
    <property type="match status" value="3"/>
</dbReference>
<evidence type="ECO:0000313" key="8">
    <source>
        <dbReference type="EMBL" id="MBX8632613.1"/>
    </source>
</evidence>
<gene>
    <name evidence="8" type="ORF">J9259_08910</name>
</gene>
<evidence type="ECO:0000256" key="3">
    <source>
        <dbReference type="ARBA" id="ARBA00023295"/>
    </source>
</evidence>
<keyword evidence="3" id="KW-0326">Glycosidase</keyword>
<dbReference type="AlphaFoldDB" id="A0A8J7YQS0"/>
<reference evidence="8" key="1">
    <citation type="submission" date="2021-04" db="EMBL/GenBank/DDBJ databases">
        <title>Genomic insights into ecological role and evolution of a novel Thermoplasmata order Candidatus Sysuiplasmatales.</title>
        <authorList>
            <person name="Yuan Y."/>
        </authorList>
    </citation>
    <scope>NUCLEOTIDE SEQUENCE</scope>
    <source>
        <strain evidence="8">YP2-bin.285</strain>
    </source>
</reference>
<feature type="domain" description="Beta-mannosidase-like galactose-binding" evidence="7">
    <location>
        <begin position="33"/>
        <end position="167"/>
    </location>
</feature>
<dbReference type="Pfam" id="PF18368">
    <property type="entry name" value="Ig_GlcNase"/>
    <property type="match status" value="1"/>
</dbReference>
<dbReference type="PANTHER" id="PTHR43536:SF1">
    <property type="entry name" value="MANNOSYLGLYCOPROTEIN ENDO-BETA-MANNOSIDASE"/>
    <property type="match status" value="1"/>
</dbReference>
<evidence type="ECO:0000256" key="1">
    <source>
        <dbReference type="ARBA" id="ARBA00007401"/>
    </source>
</evidence>
<dbReference type="Proteomes" id="UP000716004">
    <property type="component" value="Unassembled WGS sequence"/>
</dbReference>
<dbReference type="SUPFAM" id="SSF49785">
    <property type="entry name" value="Galactose-binding domain-like"/>
    <property type="match status" value="1"/>
</dbReference>
<dbReference type="Gene3D" id="3.20.20.80">
    <property type="entry name" value="Glycosidases"/>
    <property type="match status" value="1"/>
</dbReference>
<name>A0A8J7YQS0_9ARCH</name>
<feature type="domain" description="Exo-beta-D-glucosaminidase Ig-fold" evidence="6">
    <location>
        <begin position="746"/>
        <end position="851"/>
    </location>
</feature>
<organism evidence="8 9">
    <name type="scientific">Candidatus Sysuiplasma superficiale</name>
    <dbReference type="NCBI Taxonomy" id="2823368"/>
    <lineage>
        <taxon>Archaea</taxon>
        <taxon>Methanobacteriati</taxon>
        <taxon>Thermoplasmatota</taxon>
        <taxon>Thermoplasmata</taxon>
        <taxon>Candidatus Sysuiplasmatales</taxon>
        <taxon>Candidatus Sysuiplasmataceae</taxon>
        <taxon>Candidatus Sysuiplasma</taxon>
    </lineage>
</organism>
<dbReference type="InterPro" id="IPR017853">
    <property type="entry name" value="GH"/>
</dbReference>
<comment type="caution">
    <text evidence="8">The sequence shown here is derived from an EMBL/GenBank/DDBJ whole genome shotgun (WGS) entry which is preliminary data.</text>
</comment>
<sequence length="854" mass="97037">MALDTLKLDGEWRVHSSREVGEDGNAISRIDYDDSSWYRAKVPATIVDVLVQNRVYSDIYFSDNLKRLPGMTYEVGTNFSKQEMKPESPFACGWWYRAKFVLPAFFKNRRTRLIVKGINYRADLWINGSKVLSREKMAGTFRRFSIDITDYVRSGTSNVMAFEVFPPTTRDLAITWADWNPSPPDKDAGIWQDVLIEGTLDVSMEHPVVHTSFEGERPEYAEIKIRVDISNAADSSARGQIAGTISGDRVVATFVKNVEVKGKSTMIFQIGDEEGEEIGITEPKLWWPYQMGDPYLYRLDLRFICEDGRISDNLTVSFGVSRVESRLNSDGSLLLHINGRPFLVRGGGWTPDLMLRRDQERRKIEFEYVRDLGLNTIRLEGKLDDDEFFDLADRYGVAVIAGWCCADAWEKWDIWGKENYSVSRESLRDQIFRFINHPSVILWMNGSDFHPPEDIERMYLEVEKDIGWKRPVLSSATAKPSELTGPTRVKMPGPYDYVPPNYWYVATDIGGASGFNTETGPGAAIPPVDDLTTFIPEDKLWPINDVWNFHSGLQEFKRLDRFIDAMNKRYGPAGDLADFVWKAELMAYEGERAMFEAYTRNRYSSTGVIHWMLNNAWPGLIWHLYTYSLLQPAGYFGAKKALEPVHVLYSYDDSSVVASNLTFGVLKDVSVEATVYGPDLEILHTDIKTLTLPADSVVRAFTLPKMDAGLYFVKASLCDASGRIISDNFYWLSSQEDVLDKSKTTFFYTPLIRWANFARLGELGKPELQVRKRVASVGGRRMLCAAVSNVGRNISLLTRLRLIDRDTAGNVVPAFFSDNYFTLLPGESREIVIEIPRVKADGVDIDLTAFNLRK</sequence>
<dbReference type="InterPro" id="IPR013783">
    <property type="entry name" value="Ig-like_fold"/>
</dbReference>
<dbReference type="GO" id="GO:0004553">
    <property type="term" value="F:hydrolase activity, hydrolyzing O-glycosyl compounds"/>
    <property type="evidence" value="ECO:0007669"/>
    <property type="project" value="InterPro"/>
</dbReference>
<evidence type="ECO:0000259" key="5">
    <source>
        <dbReference type="Pfam" id="PF02836"/>
    </source>
</evidence>
<comment type="similarity">
    <text evidence="1">Belongs to the glycosyl hydrolase 2 family.</text>
</comment>
<dbReference type="Gene3D" id="2.60.120.260">
    <property type="entry name" value="Galactose-binding domain-like"/>
    <property type="match status" value="1"/>
</dbReference>
<dbReference type="SUPFAM" id="SSF51445">
    <property type="entry name" value="(Trans)glycosidases"/>
    <property type="match status" value="1"/>
</dbReference>
<keyword evidence="2 8" id="KW-0378">Hydrolase</keyword>
<evidence type="ECO:0000313" key="9">
    <source>
        <dbReference type="Proteomes" id="UP000716004"/>
    </source>
</evidence>
<evidence type="ECO:0000259" key="4">
    <source>
        <dbReference type="Pfam" id="PF00703"/>
    </source>
</evidence>
<dbReference type="Pfam" id="PF22666">
    <property type="entry name" value="Glyco_hydro_2_N2"/>
    <property type="match status" value="1"/>
</dbReference>
<dbReference type="EMBL" id="JAGVSJ010000040">
    <property type="protein sequence ID" value="MBX8632613.1"/>
    <property type="molecule type" value="Genomic_DNA"/>
</dbReference>
<feature type="domain" description="Glycoside hydrolase family 2 catalytic" evidence="5">
    <location>
        <begin position="335"/>
        <end position="472"/>
    </location>
</feature>
<feature type="domain" description="Glycoside hydrolase family 2 immunoglobulin-like beta-sandwich" evidence="4">
    <location>
        <begin position="204"/>
        <end position="320"/>
    </location>
</feature>
<dbReference type="InterPro" id="IPR036156">
    <property type="entry name" value="Beta-gal/glucu_dom_sf"/>
</dbReference>
<dbReference type="InterPro" id="IPR041351">
    <property type="entry name" value="Ig_GlcNase"/>
</dbReference>
<dbReference type="InterPro" id="IPR054593">
    <property type="entry name" value="Beta-mannosidase-like_N2"/>
</dbReference>
<evidence type="ECO:0000256" key="2">
    <source>
        <dbReference type="ARBA" id="ARBA00022801"/>
    </source>
</evidence>
<protein>
    <submittedName>
        <fullName evidence="8">Glycosyl hydrolase family 2</fullName>
    </submittedName>
</protein>
<proteinExistence type="inferred from homology"/>
<dbReference type="GO" id="GO:0005975">
    <property type="term" value="P:carbohydrate metabolic process"/>
    <property type="evidence" value="ECO:0007669"/>
    <property type="project" value="InterPro"/>
</dbReference>
<dbReference type="Gene3D" id="2.60.40.10">
    <property type="entry name" value="Immunoglobulins"/>
    <property type="match status" value="3"/>
</dbReference>
<evidence type="ECO:0000259" key="7">
    <source>
        <dbReference type="Pfam" id="PF22666"/>
    </source>
</evidence>
<dbReference type="InterPro" id="IPR006102">
    <property type="entry name" value="Ig-like_GH2"/>
</dbReference>
<dbReference type="Pfam" id="PF02836">
    <property type="entry name" value="Glyco_hydro_2_C"/>
    <property type="match status" value="1"/>
</dbReference>
<dbReference type="PANTHER" id="PTHR43536">
    <property type="entry name" value="MANNOSYLGLYCOPROTEIN ENDO-BETA-MANNOSIDASE"/>
    <property type="match status" value="1"/>
</dbReference>
<dbReference type="InterPro" id="IPR006103">
    <property type="entry name" value="Glyco_hydro_2_cat"/>
</dbReference>
<evidence type="ECO:0000259" key="6">
    <source>
        <dbReference type="Pfam" id="PF18368"/>
    </source>
</evidence>
<accession>A0A8J7YQS0</accession>